<reference evidence="5 6" key="1">
    <citation type="submission" date="2017-09" db="EMBL/GenBank/DDBJ databases">
        <title>Depth-based differentiation of microbial function through sediment-hosted aquifers and enrichment of novel symbionts in the deep terrestrial subsurface.</title>
        <authorList>
            <person name="Probst A.J."/>
            <person name="Ladd B."/>
            <person name="Jarett J.K."/>
            <person name="Geller-Mcgrath D.E."/>
            <person name="Sieber C.M."/>
            <person name="Emerson J.B."/>
            <person name="Anantharaman K."/>
            <person name="Thomas B.C."/>
            <person name="Malmstrom R."/>
            <person name="Stieglmeier M."/>
            <person name="Klingl A."/>
            <person name="Woyke T."/>
            <person name="Ryan C.M."/>
            <person name="Banfield J.F."/>
        </authorList>
    </citation>
    <scope>NUCLEOTIDE SEQUENCE [LARGE SCALE GENOMIC DNA]</scope>
    <source>
        <strain evidence="5">CG23_combo_of_CG06-09_8_20_14_all_40_23</strain>
    </source>
</reference>
<dbReference type="Proteomes" id="UP000231067">
    <property type="component" value="Unassembled WGS sequence"/>
</dbReference>
<protein>
    <recommendedName>
        <fullName evidence="3">Aminotransferase</fullName>
        <ecNumber evidence="3">2.6.1.-</ecNumber>
    </recommendedName>
</protein>
<comment type="similarity">
    <text evidence="3">Belongs to the class-I pyridoxal-phosphate-dependent aminotransferase family.</text>
</comment>
<dbReference type="InterPro" id="IPR004839">
    <property type="entry name" value="Aminotransferase_I/II_large"/>
</dbReference>
<accession>A0A2H0A5F3</accession>
<feature type="domain" description="Aminotransferase class I/classII large" evidence="4">
    <location>
        <begin position="19"/>
        <end position="351"/>
    </location>
</feature>
<evidence type="ECO:0000313" key="5">
    <source>
        <dbReference type="EMBL" id="PIP40653.1"/>
    </source>
</evidence>
<name>A0A2H0A5F3_9BACT</name>
<dbReference type="PROSITE" id="PS00105">
    <property type="entry name" value="AA_TRANSFER_CLASS_1"/>
    <property type="match status" value="1"/>
</dbReference>
<evidence type="ECO:0000256" key="2">
    <source>
        <dbReference type="ARBA" id="ARBA00022898"/>
    </source>
</evidence>
<dbReference type="InterPro" id="IPR004838">
    <property type="entry name" value="NHTrfase_class1_PyrdxlP-BS"/>
</dbReference>
<dbReference type="Gene3D" id="3.40.640.10">
    <property type="entry name" value="Type I PLP-dependent aspartate aminotransferase-like (Major domain)"/>
    <property type="match status" value="1"/>
</dbReference>
<evidence type="ECO:0000256" key="1">
    <source>
        <dbReference type="ARBA" id="ARBA00001933"/>
    </source>
</evidence>
<evidence type="ECO:0000259" key="4">
    <source>
        <dbReference type="Pfam" id="PF00155"/>
    </source>
</evidence>
<keyword evidence="3" id="KW-0032">Aminotransferase</keyword>
<dbReference type="GO" id="GO:0030170">
    <property type="term" value="F:pyridoxal phosphate binding"/>
    <property type="evidence" value="ECO:0007669"/>
    <property type="project" value="InterPro"/>
</dbReference>
<dbReference type="PANTHER" id="PTHR42885">
    <property type="entry name" value="HISTIDINOL-PHOSPHATE AMINOTRANSFERASE-RELATED"/>
    <property type="match status" value="1"/>
</dbReference>
<dbReference type="InterPro" id="IPR015422">
    <property type="entry name" value="PyrdxlP-dep_Trfase_small"/>
</dbReference>
<proteinExistence type="inferred from homology"/>
<dbReference type="EC" id="2.6.1.-" evidence="3"/>
<gene>
    <name evidence="5" type="ORF">COX18_06055</name>
</gene>
<dbReference type="InterPro" id="IPR015424">
    <property type="entry name" value="PyrdxlP-dep_Trfase"/>
</dbReference>
<dbReference type="AlphaFoldDB" id="A0A2H0A5F3"/>
<dbReference type="PANTHER" id="PTHR42885:SF1">
    <property type="entry name" value="THREONINE-PHOSPHATE DECARBOXYLASE"/>
    <property type="match status" value="1"/>
</dbReference>
<evidence type="ECO:0000313" key="6">
    <source>
        <dbReference type="Proteomes" id="UP000231067"/>
    </source>
</evidence>
<dbReference type="CDD" id="cd00609">
    <property type="entry name" value="AAT_like"/>
    <property type="match status" value="1"/>
</dbReference>
<evidence type="ECO:0000256" key="3">
    <source>
        <dbReference type="RuleBase" id="RU000481"/>
    </source>
</evidence>
<comment type="caution">
    <text evidence="5">The sequence shown here is derived from an EMBL/GenBank/DDBJ whole genome shotgun (WGS) entry which is preliminary data.</text>
</comment>
<comment type="cofactor">
    <cofactor evidence="1 3">
        <name>pyridoxal 5'-phosphate</name>
        <dbReference type="ChEBI" id="CHEBI:597326"/>
    </cofactor>
</comment>
<dbReference type="SUPFAM" id="SSF53383">
    <property type="entry name" value="PLP-dependent transferases"/>
    <property type="match status" value="1"/>
</dbReference>
<dbReference type="Pfam" id="PF00155">
    <property type="entry name" value="Aminotran_1_2"/>
    <property type="match status" value="1"/>
</dbReference>
<keyword evidence="2" id="KW-0663">Pyridoxal phosphate</keyword>
<keyword evidence="3" id="KW-0808">Transferase</keyword>
<organism evidence="5 6">
    <name type="scientific">Candidatus Desantisbacteria bacterium CG23_combo_of_CG06-09_8_20_14_all_40_23</name>
    <dbReference type="NCBI Taxonomy" id="1974550"/>
    <lineage>
        <taxon>Bacteria</taxon>
        <taxon>Candidatus Desantisiibacteriota</taxon>
    </lineage>
</organism>
<dbReference type="InterPro" id="IPR015421">
    <property type="entry name" value="PyrdxlP-dep_Trfase_major"/>
</dbReference>
<dbReference type="GO" id="GO:0008483">
    <property type="term" value="F:transaminase activity"/>
    <property type="evidence" value="ECO:0007669"/>
    <property type="project" value="UniProtKB-KW"/>
</dbReference>
<dbReference type="Gene3D" id="3.90.1150.10">
    <property type="entry name" value="Aspartate Aminotransferase, domain 1"/>
    <property type="match status" value="1"/>
</dbReference>
<dbReference type="EMBL" id="PCSH01000107">
    <property type="protein sequence ID" value="PIP40653.1"/>
    <property type="molecule type" value="Genomic_DNA"/>
</dbReference>
<sequence length="356" mass="40398">MNHGGNIWEFIRKGIELDDIIDFSASINPFGPPDWVQATICDSIKFIRYYPDPEQRDLTAHLAAFLQIKQEYIIAGNGATEAIYLLANLLHGKNILVPSPTFSEYETAMTESNAALKFPQIKESNDFCFPYEEVVDELSWADAIWICNPNNPTGKLVERSMLIALLDNALKTDTLVIVDESFLLFIAAHQDETLLNVLDKYPNLIIISSLTKFFAIPGIRIGYMATSNTTILNRLKKQMPPWSVNVFSQMIVPGLLLDDEFALRSRELIGKASDEFFKGLQAIKTLKVYSSAVNFFLIKLCGDTKADELSDKLSQKNILIRNCFNLRGLDDTYIRVSVMREEQNKVLIEALREKRR</sequence>